<dbReference type="InterPro" id="IPR036263">
    <property type="entry name" value="Chorismate_II_sf"/>
</dbReference>
<dbReference type="AlphaFoldDB" id="A0A8J3TYH7"/>
<dbReference type="InterPro" id="IPR036979">
    <property type="entry name" value="CM_dom_sf"/>
</dbReference>
<organism evidence="3 4">
    <name type="scientific">Planotetraspora phitsanulokensis</name>
    <dbReference type="NCBI Taxonomy" id="575192"/>
    <lineage>
        <taxon>Bacteria</taxon>
        <taxon>Bacillati</taxon>
        <taxon>Actinomycetota</taxon>
        <taxon>Actinomycetes</taxon>
        <taxon>Streptosporangiales</taxon>
        <taxon>Streptosporangiaceae</taxon>
        <taxon>Planotetraspora</taxon>
    </lineage>
</organism>
<dbReference type="InterPro" id="IPR052899">
    <property type="entry name" value="Class-I_DAHP_synthase"/>
</dbReference>
<sequence>MSQATQLGRRAVRIGTLTIGDGTPVAVIGGDDARWVSLRGHHGRSTAEEIIGTARAGCPGPLLVEPFSAADLGAVAAQADGVVVGAAWMQDFRLVQAVARIGLPVVVQRGPAATLEEWLAIADYCAAEGNDQVVLCESGSRTHLGGTTLDLGLMREAAERSGRPVLADLGDDPALASAAVAAGADGLLLASDASPETAEEAHEAATVVGAVVRQEAPGTVVAARAAIDRVDAALATLLERRIALAGTVQRLKPVGGFRGRDMDRERRLVAAMARRAPSLGETRLAPVMNAVIEAGLRVAEERLHAADLAPSDCG</sequence>
<proteinExistence type="predicted"/>
<dbReference type="Pfam" id="PF01817">
    <property type="entry name" value="CM_2"/>
    <property type="match status" value="1"/>
</dbReference>
<dbReference type="SMART" id="SM00830">
    <property type="entry name" value="CM_2"/>
    <property type="match status" value="1"/>
</dbReference>
<dbReference type="InterPro" id="IPR013785">
    <property type="entry name" value="Aldolase_TIM"/>
</dbReference>
<dbReference type="PROSITE" id="PS51168">
    <property type="entry name" value="CHORISMATE_MUT_2"/>
    <property type="match status" value="1"/>
</dbReference>
<reference evidence="3 4" key="1">
    <citation type="submission" date="2021-01" db="EMBL/GenBank/DDBJ databases">
        <title>Whole genome shotgun sequence of Planotetraspora phitsanulokensis NBRC 104273.</title>
        <authorList>
            <person name="Komaki H."/>
            <person name="Tamura T."/>
        </authorList>
    </citation>
    <scope>NUCLEOTIDE SEQUENCE [LARGE SCALE GENOMIC DNA]</scope>
    <source>
        <strain evidence="3 4">NBRC 104273</strain>
    </source>
</reference>
<gene>
    <name evidence="3" type="ORF">Pph01_04110</name>
</gene>
<dbReference type="InterPro" id="IPR006218">
    <property type="entry name" value="DAHP1/KDSA"/>
</dbReference>
<name>A0A8J3TYH7_9ACTN</name>
<protein>
    <recommendedName>
        <fullName evidence="2">Chorismate mutase domain-containing protein</fullName>
    </recommendedName>
</protein>
<dbReference type="GO" id="GO:0004106">
    <property type="term" value="F:chorismate mutase activity"/>
    <property type="evidence" value="ECO:0007669"/>
    <property type="project" value="InterPro"/>
</dbReference>
<evidence type="ECO:0000256" key="1">
    <source>
        <dbReference type="ARBA" id="ARBA00022679"/>
    </source>
</evidence>
<dbReference type="Gene3D" id="3.20.20.70">
    <property type="entry name" value="Aldolase class I"/>
    <property type="match status" value="1"/>
</dbReference>
<evidence type="ECO:0000259" key="2">
    <source>
        <dbReference type="PROSITE" id="PS51168"/>
    </source>
</evidence>
<dbReference type="RefSeq" id="WP_204071133.1">
    <property type="nucleotide sequence ID" value="NZ_BAABHI010000039.1"/>
</dbReference>
<dbReference type="InterPro" id="IPR002701">
    <property type="entry name" value="CM_II_prokaryot"/>
</dbReference>
<dbReference type="Gene3D" id="1.20.59.10">
    <property type="entry name" value="Chorismate mutase"/>
    <property type="match status" value="1"/>
</dbReference>
<keyword evidence="4" id="KW-1185">Reference proteome</keyword>
<dbReference type="GO" id="GO:0046417">
    <property type="term" value="P:chorismate metabolic process"/>
    <property type="evidence" value="ECO:0007669"/>
    <property type="project" value="InterPro"/>
</dbReference>
<accession>A0A8J3TYH7</accession>
<evidence type="ECO:0000313" key="4">
    <source>
        <dbReference type="Proteomes" id="UP000622547"/>
    </source>
</evidence>
<dbReference type="SUPFAM" id="SSF48600">
    <property type="entry name" value="Chorismate mutase II"/>
    <property type="match status" value="1"/>
</dbReference>
<dbReference type="PANTHER" id="PTHR43018">
    <property type="entry name" value="PHOSPHO-2-DEHYDRO-3-DEOXYHEPTONATE ALDOLASE"/>
    <property type="match status" value="1"/>
</dbReference>
<dbReference type="PANTHER" id="PTHR43018:SF2">
    <property type="entry name" value="PHOSPHO-2-DEHYDRO-3-DEOXYHEPTONATE ALDOLASE"/>
    <property type="match status" value="1"/>
</dbReference>
<keyword evidence="1" id="KW-0808">Transferase</keyword>
<dbReference type="GO" id="GO:0016740">
    <property type="term" value="F:transferase activity"/>
    <property type="evidence" value="ECO:0007669"/>
    <property type="project" value="UniProtKB-KW"/>
</dbReference>
<comment type="caution">
    <text evidence="3">The sequence shown here is derived from an EMBL/GenBank/DDBJ whole genome shotgun (WGS) entry which is preliminary data.</text>
</comment>
<dbReference type="SUPFAM" id="SSF51569">
    <property type="entry name" value="Aldolase"/>
    <property type="match status" value="1"/>
</dbReference>
<feature type="domain" description="Chorismate mutase" evidence="2">
    <location>
        <begin position="214"/>
        <end position="303"/>
    </location>
</feature>
<evidence type="ECO:0000313" key="3">
    <source>
        <dbReference type="EMBL" id="GII35408.1"/>
    </source>
</evidence>
<dbReference type="Pfam" id="PF00793">
    <property type="entry name" value="DAHP_synth_1"/>
    <property type="match status" value="1"/>
</dbReference>
<dbReference type="Proteomes" id="UP000622547">
    <property type="component" value="Unassembled WGS sequence"/>
</dbReference>
<dbReference type="EMBL" id="BOOP01000001">
    <property type="protein sequence ID" value="GII35408.1"/>
    <property type="molecule type" value="Genomic_DNA"/>
</dbReference>